<protein>
    <submittedName>
        <fullName evidence="8">Uncharacterized protein</fullName>
    </submittedName>
</protein>
<dbReference type="GO" id="GO:0005119">
    <property type="term" value="F:smoothened binding"/>
    <property type="evidence" value="ECO:0007669"/>
    <property type="project" value="TreeGrafter"/>
</dbReference>
<accession>A0A3P7P1G9</accession>
<dbReference type="GO" id="GO:0005886">
    <property type="term" value="C:plasma membrane"/>
    <property type="evidence" value="ECO:0007669"/>
    <property type="project" value="TreeGrafter"/>
</dbReference>
<organism evidence="8 9">
    <name type="scientific">Gongylonema pulchrum</name>
    <dbReference type="NCBI Taxonomy" id="637853"/>
    <lineage>
        <taxon>Eukaryota</taxon>
        <taxon>Metazoa</taxon>
        <taxon>Ecdysozoa</taxon>
        <taxon>Nematoda</taxon>
        <taxon>Chromadorea</taxon>
        <taxon>Rhabditida</taxon>
        <taxon>Spirurina</taxon>
        <taxon>Spiruromorpha</taxon>
        <taxon>Spiruroidea</taxon>
        <taxon>Gongylonematidae</taxon>
        <taxon>Gongylonema</taxon>
    </lineage>
</organism>
<comment type="similarity">
    <text evidence="2">Belongs to the patched family.</text>
</comment>
<dbReference type="GO" id="GO:0045879">
    <property type="term" value="P:negative regulation of smoothened signaling pathway"/>
    <property type="evidence" value="ECO:0007669"/>
    <property type="project" value="TreeGrafter"/>
</dbReference>
<evidence type="ECO:0000256" key="3">
    <source>
        <dbReference type="ARBA" id="ARBA00022692"/>
    </source>
</evidence>
<dbReference type="PANTHER" id="PTHR46022:SF1">
    <property type="entry name" value="PROTEIN PATCHED"/>
    <property type="match status" value="1"/>
</dbReference>
<evidence type="ECO:0000256" key="7">
    <source>
        <dbReference type="SAM" id="Phobius"/>
    </source>
</evidence>
<evidence type="ECO:0000313" key="9">
    <source>
        <dbReference type="Proteomes" id="UP000271098"/>
    </source>
</evidence>
<name>A0A3P7P1G9_9BILA</name>
<evidence type="ECO:0000256" key="2">
    <source>
        <dbReference type="ARBA" id="ARBA00005585"/>
    </source>
</evidence>
<evidence type="ECO:0000256" key="6">
    <source>
        <dbReference type="ARBA" id="ARBA00023180"/>
    </source>
</evidence>
<keyword evidence="4 7" id="KW-1133">Transmembrane helix</keyword>
<keyword evidence="6" id="KW-0325">Glycoprotein</keyword>
<proteinExistence type="inferred from homology"/>
<dbReference type="OrthoDB" id="5873834at2759"/>
<keyword evidence="5 7" id="KW-0472">Membrane</keyword>
<evidence type="ECO:0000256" key="1">
    <source>
        <dbReference type="ARBA" id="ARBA00004141"/>
    </source>
</evidence>
<feature type="transmembrane region" description="Helical" evidence="7">
    <location>
        <begin position="72"/>
        <end position="94"/>
    </location>
</feature>
<dbReference type="Proteomes" id="UP000271098">
    <property type="component" value="Unassembled WGS sequence"/>
</dbReference>
<evidence type="ECO:0000256" key="5">
    <source>
        <dbReference type="ARBA" id="ARBA00023136"/>
    </source>
</evidence>
<evidence type="ECO:0000256" key="4">
    <source>
        <dbReference type="ARBA" id="ARBA00022989"/>
    </source>
</evidence>
<sequence length="106" mass="12185">MDKWLVGKKSSDSACYSEKWRQQFSMRPTWCDADMALQQIVRGVATGNRMALYARSFFQSLLFTLGSFVQNWAWSVVVLGLAAYLICSFGLQYVHIETDLMKLWVS</sequence>
<dbReference type="GO" id="GO:0008158">
    <property type="term" value="F:hedgehog receptor activity"/>
    <property type="evidence" value="ECO:0007669"/>
    <property type="project" value="TreeGrafter"/>
</dbReference>
<gene>
    <name evidence="8" type="ORF">GPUH_LOCUS25227</name>
</gene>
<dbReference type="PANTHER" id="PTHR46022">
    <property type="entry name" value="PROTEIN PATCHED"/>
    <property type="match status" value="1"/>
</dbReference>
<keyword evidence="3 7" id="KW-0812">Transmembrane</keyword>
<dbReference type="GO" id="GO:0097108">
    <property type="term" value="F:hedgehog family protein binding"/>
    <property type="evidence" value="ECO:0007669"/>
    <property type="project" value="TreeGrafter"/>
</dbReference>
<dbReference type="AlphaFoldDB" id="A0A3P7P1G9"/>
<comment type="subcellular location">
    <subcellularLocation>
        <location evidence="1">Membrane</location>
        <topology evidence="1">Multi-pass membrane protein</topology>
    </subcellularLocation>
</comment>
<keyword evidence="9" id="KW-1185">Reference proteome</keyword>
<reference evidence="8 9" key="1">
    <citation type="submission" date="2018-11" db="EMBL/GenBank/DDBJ databases">
        <authorList>
            <consortium name="Pathogen Informatics"/>
        </authorList>
    </citation>
    <scope>NUCLEOTIDE SEQUENCE [LARGE SCALE GENOMIC DNA]</scope>
</reference>
<dbReference type="EMBL" id="UYRT01104294">
    <property type="protein sequence ID" value="VDN43933.1"/>
    <property type="molecule type" value="Genomic_DNA"/>
</dbReference>
<feature type="non-terminal residue" evidence="8">
    <location>
        <position position="106"/>
    </location>
</feature>
<evidence type="ECO:0000313" key="8">
    <source>
        <dbReference type="EMBL" id="VDN43933.1"/>
    </source>
</evidence>